<evidence type="ECO:0000256" key="5">
    <source>
        <dbReference type="SAM" id="Phobius"/>
    </source>
</evidence>
<keyword evidence="3 5" id="KW-1133">Transmembrane helix</keyword>
<keyword evidence="4 5" id="KW-0472">Membrane</keyword>
<keyword evidence="7" id="KW-1185">Reference proteome</keyword>
<dbReference type="STRING" id="448.Lery_1272"/>
<feature type="transmembrane region" description="Helical" evidence="5">
    <location>
        <begin position="71"/>
        <end position="87"/>
    </location>
</feature>
<evidence type="ECO:0000313" key="7">
    <source>
        <dbReference type="Proteomes" id="UP000054773"/>
    </source>
</evidence>
<comment type="subcellular location">
    <subcellularLocation>
        <location evidence="1">Membrane</location>
        <topology evidence="1">Multi-pass membrane protein</topology>
    </subcellularLocation>
</comment>
<dbReference type="PATRIC" id="fig|448.7.peg.1330"/>
<name>A0A0W0TS45_LEGER</name>
<dbReference type="OrthoDB" id="5634624at2"/>
<evidence type="ECO:0000256" key="1">
    <source>
        <dbReference type="ARBA" id="ARBA00004141"/>
    </source>
</evidence>
<evidence type="ECO:0000313" key="6">
    <source>
        <dbReference type="EMBL" id="KTC98218.1"/>
    </source>
</evidence>
<feature type="transmembrane region" description="Helical" evidence="5">
    <location>
        <begin position="208"/>
        <end position="231"/>
    </location>
</feature>
<organism evidence="6 7">
    <name type="scientific">Legionella erythra</name>
    <dbReference type="NCBI Taxonomy" id="448"/>
    <lineage>
        <taxon>Bacteria</taxon>
        <taxon>Pseudomonadati</taxon>
        <taxon>Pseudomonadota</taxon>
        <taxon>Gammaproteobacteria</taxon>
        <taxon>Legionellales</taxon>
        <taxon>Legionellaceae</taxon>
        <taxon>Legionella</taxon>
    </lineage>
</organism>
<evidence type="ECO:0000256" key="4">
    <source>
        <dbReference type="ARBA" id="ARBA00023136"/>
    </source>
</evidence>
<sequence>MDTPTYANIILKLANHIDELTKAFIFNGYQALAKALSAPLASLCILLIIFMGFGLLRGLIKNPMEEFQKNLLRIGVVYMLAMNWGVFSEYVVTLFVQGASEIGEVIMYATPFKVPVITGSGVNGGLQSVFIEVIRVGAWTWDKASFKHWGPIFTAIMIYLAGLAVVGLALFEIIIAKLMLAICLCSAPLFIPLTLFDKTRAFFDRWLGTIVGFSLVLVFVSTVVGFAMHLLHWTIGGHFETHAANVTAVDWIPIAIAACLCVMAILEVTGIAKNIGGACCTANGSAMMGGFIGGFLGSGRVTQQLGQKMSLLVKAATPDSARANMQTMRGTISTPSQGQFK</sequence>
<accession>A0A0W0TS45</accession>
<dbReference type="EMBL" id="LNYA01000023">
    <property type="protein sequence ID" value="KTC98218.1"/>
    <property type="molecule type" value="Genomic_DNA"/>
</dbReference>
<feature type="transmembrane region" description="Helical" evidence="5">
    <location>
        <begin position="178"/>
        <end position="196"/>
    </location>
</feature>
<gene>
    <name evidence="6" type="ORF">Lery_1272</name>
</gene>
<comment type="caution">
    <text evidence="6">The sequence shown here is derived from an EMBL/GenBank/DDBJ whole genome shotgun (WGS) entry which is preliminary data.</text>
</comment>
<keyword evidence="2 5" id="KW-0812">Transmembrane</keyword>
<dbReference type="Pfam" id="PF04610">
    <property type="entry name" value="TrbL"/>
    <property type="match status" value="1"/>
</dbReference>
<evidence type="ECO:0008006" key="8">
    <source>
        <dbReference type="Google" id="ProtNLM"/>
    </source>
</evidence>
<protein>
    <recommendedName>
        <fullName evidence="8">Type IV secretion system protein</fullName>
    </recommendedName>
</protein>
<dbReference type="InterPro" id="IPR007688">
    <property type="entry name" value="Conjugal_tfr_TrbL/VirB6"/>
</dbReference>
<feature type="transmembrane region" description="Helical" evidence="5">
    <location>
        <begin position="149"/>
        <end position="171"/>
    </location>
</feature>
<feature type="transmembrane region" description="Helical" evidence="5">
    <location>
        <begin position="36"/>
        <end position="59"/>
    </location>
</feature>
<evidence type="ECO:0000256" key="2">
    <source>
        <dbReference type="ARBA" id="ARBA00022692"/>
    </source>
</evidence>
<dbReference type="GO" id="GO:0016020">
    <property type="term" value="C:membrane"/>
    <property type="evidence" value="ECO:0007669"/>
    <property type="project" value="UniProtKB-SubCell"/>
</dbReference>
<evidence type="ECO:0000256" key="3">
    <source>
        <dbReference type="ARBA" id="ARBA00022989"/>
    </source>
</evidence>
<proteinExistence type="predicted"/>
<dbReference type="RefSeq" id="WP_058526414.1">
    <property type="nucleotide sequence ID" value="NZ_CAAAHY010000039.1"/>
</dbReference>
<feature type="transmembrane region" description="Helical" evidence="5">
    <location>
        <begin position="243"/>
        <end position="266"/>
    </location>
</feature>
<dbReference type="GO" id="GO:0030255">
    <property type="term" value="P:protein secretion by the type IV secretion system"/>
    <property type="evidence" value="ECO:0007669"/>
    <property type="project" value="InterPro"/>
</dbReference>
<dbReference type="AlphaFoldDB" id="A0A0W0TS45"/>
<dbReference type="Proteomes" id="UP000054773">
    <property type="component" value="Unassembled WGS sequence"/>
</dbReference>
<reference evidence="6 7" key="1">
    <citation type="submission" date="2015-11" db="EMBL/GenBank/DDBJ databases">
        <title>Genomic analysis of 38 Legionella species identifies large and diverse effector repertoires.</title>
        <authorList>
            <person name="Burstein D."/>
            <person name="Amaro F."/>
            <person name="Zusman T."/>
            <person name="Lifshitz Z."/>
            <person name="Cohen O."/>
            <person name="Gilbert J.A."/>
            <person name="Pupko T."/>
            <person name="Shuman H.A."/>
            <person name="Segal G."/>
        </authorList>
    </citation>
    <scope>NUCLEOTIDE SEQUENCE [LARGE SCALE GENOMIC DNA]</scope>
    <source>
        <strain evidence="6 7">SE-32A-C8</strain>
    </source>
</reference>